<protein>
    <submittedName>
        <fullName evidence="2">Schizosaccharomyces specific phosphoprotein</fullName>
    </submittedName>
</protein>
<feature type="compositionally biased region" description="Polar residues" evidence="1">
    <location>
        <begin position="76"/>
        <end position="94"/>
    </location>
</feature>
<feature type="compositionally biased region" description="Polar residues" evidence="1">
    <location>
        <begin position="13"/>
        <end position="24"/>
    </location>
</feature>
<feature type="region of interest" description="Disordered" evidence="1">
    <location>
        <begin position="145"/>
        <end position="186"/>
    </location>
</feature>
<feature type="compositionally biased region" description="Basic and acidic residues" evidence="1">
    <location>
        <begin position="354"/>
        <end position="372"/>
    </location>
</feature>
<feature type="compositionally biased region" description="Low complexity" evidence="1">
    <location>
        <begin position="264"/>
        <end position="273"/>
    </location>
</feature>
<dbReference type="CDD" id="cd22265">
    <property type="entry name" value="UDM1_RNF168"/>
    <property type="match status" value="1"/>
</dbReference>
<feature type="region of interest" description="Disordered" evidence="1">
    <location>
        <begin position="264"/>
        <end position="556"/>
    </location>
</feature>
<feature type="compositionally biased region" description="Polar residues" evidence="1">
    <location>
        <begin position="390"/>
        <end position="399"/>
    </location>
</feature>
<feature type="region of interest" description="Disordered" evidence="1">
    <location>
        <begin position="645"/>
        <end position="675"/>
    </location>
</feature>
<feature type="region of interest" description="Disordered" evidence="1">
    <location>
        <begin position="1"/>
        <end position="97"/>
    </location>
</feature>
<feature type="compositionally biased region" description="Polar residues" evidence="1">
    <location>
        <begin position="172"/>
        <end position="186"/>
    </location>
</feature>
<feature type="compositionally biased region" description="Basic and acidic residues" evidence="1">
    <location>
        <begin position="494"/>
        <end position="517"/>
    </location>
</feature>
<accession>A0AAE9W7P7</accession>
<organism evidence="2 3">
    <name type="scientific">Schizosaccharomyces osmophilus</name>
    <dbReference type="NCBI Taxonomy" id="2545709"/>
    <lineage>
        <taxon>Eukaryota</taxon>
        <taxon>Fungi</taxon>
        <taxon>Dikarya</taxon>
        <taxon>Ascomycota</taxon>
        <taxon>Taphrinomycotina</taxon>
        <taxon>Schizosaccharomycetes</taxon>
        <taxon>Schizosaccharomycetales</taxon>
        <taxon>Schizosaccharomycetaceae</taxon>
        <taxon>Schizosaccharomyces</taxon>
    </lineage>
</organism>
<dbReference type="Proteomes" id="UP001212411">
    <property type="component" value="Chromosome 1"/>
</dbReference>
<proteinExistence type="predicted"/>
<feature type="compositionally biased region" description="Basic and acidic residues" evidence="1">
    <location>
        <begin position="530"/>
        <end position="542"/>
    </location>
</feature>
<feature type="compositionally biased region" description="Polar residues" evidence="1">
    <location>
        <begin position="656"/>
        <end position="671"/>
    </location>
</feature>
<gene>
    <name evidence="2" type="ORF">SOMG_00534</name>
</gene>
<feature type="compositionally biased region" description="Acidic residues" evidence="1">
    <location>
        <begin position="329"/>
        <end position="346"/>
    </location>
</feature>
<feature type="region of interest" description="Disordered" evidence="1">
    <location>
        <begin position="114"/>
        <end position="133"/>
    </location>
</feature>
<dbReference type="EMBL" id="CP115611">
    <property type="protein sequence ID" value="WBW71381.1"/>
    <property type="molecule type" value="Genomic_DNA"/>
</dbReference>
<feature type="compositionally biased region" description="Polar residues" evidence="1">
    <location>
        <begin position="287"/>
        <end position="299"/>
    </location>
</feature>
<keyword evidence="3" id="KW-1185">Reference proteome</keyword>
<dbReference type="KEGG" id="som:SOMG_00534"/>
<feature type="compositionally biased region" description="Polar residues" evidence="1">
    <location>
        <begin position="145"/>
        <end position="164"/>
    </location>
</feature>
<evidence type="ECO:0000313" key="3">
    <source>
        <dbReference type="Proteomes" id="UP001212411"/>
    </source>
</evidence>
<feature type="compositionally biased region" description="Low complexity" evidence="1">
    <location>
        <begin position="374"/>
        <end position="389"/>
    </location>
</feature>
<dbReference type="RefSeq" id="XP_056035624.1">
    <property type="nucleotide sequence ID" value="XM_056179328.1"/>
</dbReference>
<name>A0AAE9W7P7_9SCHI</name>
<feature type="compositionally biased region" description="Basic and acidic residues" evidence="1">
    <location>
        <begin position="276"/>
        <end position="286"/>
    </location>
</feature>
<feature type="compositionally biased region" description="Polar residues" evidence="1">
    <location>
        <begin position="34"/>
        <end position="56"/>
    </location>
</feature>
<reference evidence="2 3" key="1">
    <citation type="journal article" date="2023" name="G3 (Bethesda)">
        <title>A high-quality reference genome for the fission yeast Schizosaccharomyces osmophilus.</title>
        <authorList>
            <person name="Jia G.S."/>
            <person name="Zhang W.C."/>
            <person name="Liang Y."/>
            <person name="Liu X.H."/>
            <person name="Rhind N."/>
            <person name="Pidoux A."/>
            <person name="Brysch-Herzberg M."/>
            <person name="Du L.L."/>
        </authorList>
    </citation>
    <scope>NUCLEOTIDE SEQUENCE [LARGE SCALE GENOMIC DNA]</scope>
    <source>
        <strain evidence="2 3">CBS 15793</strain>
    </source>
</reference>
<dbReference type="AlphaFoldDB" id="A0AAE9W7P7"/>
<sequence length="798" mass="86763">MEKLHENEVKNLAQETKTSSTDHISSIFKRPKIKSSSLNKAYLGKTSTPACSNAVNGVSGGPPKNAQAPGRIDGSISPSTNAGSNNSTPKSASASLAAAVPEVIDDSARLNTVDHASPTTGVKHASSVGHTAAHNKVRLSIKLSTSGNVSGAGTPKAVTSNTNPWAVRSAERLSSNTTTNRTASPESIDTQIENKKGATSLYASAAAAAARHSTSAALASYAGTIYDSSGNVIKGLENPSSLSASSNQSQDGLSNVDAKSVQALAVSASSSSSRLHQTEKNQDTQSKENTTTQNKNDTASGCEEVSPTRLPSPTSVRRASHFSEGKWDEIDDEDDDDWGSTIEFEDGTTVVIDAKTRKYEPLKTPEHEKPEPEPSSSHSQSASHTFSSTYTSSDINASETPKPDLVDNAPTNSELLSDEIPIASSGPTEQASGEIRGRSIEKLDYSKSTLEKEPDAPQDTVASFESEEATKVVEQPTSDLDQSASSPSIAVNTLREEQQRVMSEARQKAVERRRQEDEQLAQSRERARKKAEEIRLVTESREPGSPLDTSNVNDVKDDQVSPTLLNVQQKQDDVDFSSWRDNDQPIPPVQPIMNLEKSGNLRSSVGSDENATRHSKSRSIDEVILSIKDVIFDNNLYKQRTFQSGTSQLPVRPHQEQLSSSRYSSAVTSPYSDKMKSSFDSNNVLHNRPHGTAKISRPRGDVILNIRFPYSNPTRKLSTRSLRLEELKPLEEKVPVFRSSSKQPLRIHPSQPFRVTVSLPGEKAVQVLRRSFRNTMNPNHYDPHRRERIDTGFWRSAA</sequence>
<evidence type="ECO:0000313" key="2">
    <source>
        <dbReference type="EMBL" id="WBW71381.1"/>
    </source>
</evidence>
<feature type="compositionally biased region" description="Basic and acidic residues" evidence="1">
    <location>
        <begin position="435"/>
        <end position="455"/>
    </location>
</feature>
<evidence type="ECO:0000256" key="1">
    <source>
        <dbReference type="SAM" id="MobiDB-lite"/>
    </source>
</evidence>
<feature type="compositionally biased region" description="Polar residues" evidence="1">
    <location>
        <begin position="475"/>
        <end position="491"/>
    </location>
</feature>
<dbReference type="GeneID" id="80874017"/>